<feature type="transmembrane region" description="Helical" evidence="1">
    <location>
        <begin position="64"/>
        <end position="85"/>
    </location>
</feature>
<feature type="transmembrane region" description="Helical" evidence="1">
    <location>
        <begin position="91"/>
        <end position="110"/>
    </location>
</feature>
<evidence type="ECO:0000313" key="3">
    <source>
        <dbReference type="EMBL" id="MDT9000760.1"/>
    </source>
</evidence>
<proteinExistence type="predicted"/>
<dbReference type="Pfam" id="PF18917">
    <property type="entry name" value="LiaI-LiaF-like_TM1"/>
    <property type="match status" value="1"/>
</dbReference>
<reference evidence="3" key="1">
    <citation type="submission" date="2023-09" db="EMBL/GenBank/DDBJ databases">
        <title>Paucibacter sp. APW11 Genome sequencing and assembly.</title>
        <authorList>
            <person name="Kim I."/>
        </authorList>
    </citation>
    <scope>NUCLEOTIDE SEQUENCE</scope>
    <source>
        <strain evidence="3">APW11</strain>
    </source>
</reference>
<dbReference type="InterPro" id="IPR043726">
    <property type="entry name" value="LiaI-LiaF-like_TM1"/>
</dbReference>
<comment type="caution">
    <text evidence="3">The sequence shown here is derived from an EMBL/GenBank/DDBJ whole genome shotgun (WGS) entry which is preliminary data.</text>
</comment>
<dbReference type="RefSeq" id="WP_315651634.1">
    <property type="nucleotide sequence ID" value="NZ_JAVXZY010000006.1"/>
</dbReference>
<dbReference type="Proteomes" id="UP001246372">
    <property type="component" value="Unassembled WGS sequence"/>
</dbReference>
<keyword evidence="4" id="KW-1185">Reference proteome</keyword>
<gene>
    <name evidence="3" type="ORF">RQP53_15900</name>
</gene>
<evidence type="ECO:0000313" key="4">
    <source>
        <dbReference type="Proteomes" id="UP001246372"/>
    </source>
</evidence>
<feature type="domain" description="LiaI-LiaF-like transmembrane region" evidence="2">
    <location>
        <begin position="15"/>
        <end position="53"/>
    </location>
</feature>
<keyword evidence="1" id="KW-0472">Membrane</keyword>
<accession>A0ABU3PDV4</accession>
<keyword evidence="1" id="KW-0812">Transmembrane</keyword>
<keyword evidence="1" id="KW-1133">Transmembrane helix</keyword>
<name>A0ABU3PDV4_9BURK</name>
<protein>
    <submittedName>
        <fullName evidence="3">DUF5668 domain-containing protein</fullName>
    </submittedName>
</protein>
<organism evidence="3 4">
    <name type="scientific">Roseateles aquae</name>
    <dbReference type="NCBI Taxonomy" id="3077235"/>
    <lineage>
        <taxon>Bacteria</taxon>
        <taxon>Pseudomonadati</taxon>
        <taxon>Pseudomonadota</taxon>
        <taxon>Betaproteobacteria</taxon>
        <taxon>Burkholderiales</taxon>
        <taxon>Sphaerotilaceae</taxon>
        <taxon>Roseateles</taxon>
    </lineage>
</organism>
<evidence type="ECO:0000256" key="1">
    <source>
        <dbReference type="SAM" id="Phobius"/>
    </source>
</evidence>
<sequence>MRELRTRHRHSHISTGLFLIGLGCLFLAERQGYLDREQLINLWPGLLTLVGLSQMIGARHAGEVFRGAFLVFVSGWLYVCIQHLWGLNFYNSWPLLLIAAGVAKVLGGLFRMQSQDEENLP</sequence>
<evidence type="ECO:0000259" key="2">
    <source>
        <dbReference type="Pfam" id="PF18917"/>
    </source>
</evidence>
<dbReference type="PROSITE" id="PS51257">
    <property type="entry name" value="PROKAR_LIPOPROTEIN"/>
    <property type="match status" value="1"/>
</dbReference>
<dbReference type="EMBL" id="JAVXZY010000006">
    <property type="protein sequence ID" value="MDT9000760.1"/>
    <property type="molecule type" value="Genomic_DNA"/>
</dbReference>